<accession>A0A9W7MNU0</accession>
<evidence type="ECO:0000313" key="1">
    <source>
        <dbReference type="EMBL" id="GMJ04106.1"/>
    </source>
</evidence>
<protein>
    <submittedName>
        <fullName evidence="1">Uncharacterized protein</fullName>
    </submittedName>
</protein>
<evidence type="ECO:0000313" key="2">
    <source>
        <dbReference type="Proteomes" id="UP001165190"/>
    </source>
</evidence>
<name>A0A9W7MNU0_HIBTR</name>
<dbReference type="EMBL" id="BSYR01000038">
    <property type="protein sequence ID" value="GMJ04106.1"/>
    <property type="molecule type" value="Genomic_DNA"/>
</dbReference>
<sequence>MSVNIIVARVLPWRRSNFQESRGDQHCLQENHQLSCPEQYRFVYILTLLDELLMHVSELLFCASESRLSSPLVLGSDEFDCNYG</sequence>
<organism evidence="1 2">
    <name type="scientific">Hibiscus trionum</name>
    <name type="common">Flower of an hour</name>
    <dbReference type="NCBI Taxonomy" id="183268"/>
    <lineage>
        <taxon>Eukaryota</taxon>
        <taxon>Viridiplantae</taxon>
        <taxon>Streptophyta</taxon>
        <taxon>Embryophyta</taxon>
        <taxon>Tracheophyta</taxon>
        <taxon>Spermatophyta</taxon>
        <taxon>Magnoliopsida</taxon>
        <taxon>eudicotyledons</taxon>
        <taxon>Gunneridae</taxon>
        <taxon>Pentapetalae</taxon>
        <taxon>rosids</taxon>
        <taxon>malvids</taxon>
        <taxon>Malvales</taxon>
        <taxon>Malvaceae</taxon>
        <taxon>Malvoideae</taxon>
        <taxon>Hibiscus</taxon>
    </lineage>
</organism>
<dbReference type="Proteomes" id="UP001165190">
    <property type="component" value="Unassembled WGS sequence"/>
</dbReference>
<dbReference type="AlphaFoldDB" id="A0A9W7MNU0"/>
<comment type="caution">
    <text evidence="1">The sequence shown here is derived from an EMBL/GenBank/DDBJ whole genome shotgun (WGS) entry which is preliminary data.</text>
</comment>
<gene>
    <name evidence="1" type="ORF">HRI_004079800</name>
</gene>
<keyword evidence="2" id="KW-1185">Reference proteome</keyword>
<reference evidence="1" key="1">
    <citation type="submission" date="2023-05" db="EMBL/GenBank/DDBJ databases">
        <title>Genome and transcriptome analyses reveal genes involved in the formation of fine ridges on petal epidermal cells in Hibiscus trionum.</title>
        <authorList>
            <person name="Koshimizu S."/>
            <person name="Masuda S."/>
            <person name="Ishii T."/>
            <person name="Shirasu K."/>
            <person name="Hoshino A."/>
            <person name="Arita M."/>
        </authorList>
    </citation>
    <scope>NUCLEOTIDE SEQUENCE</scope>
    <source>
        <strain evidence="1">Hamamatsu line</strain>
    </source>
</reference>
<proteinExistence type="predicted"/>